<gene>
    <name evidence="1" type="ORF">RRG08_016563</name>
</gene>
<sequence>MYPLPQSPTTQQINLPGPNFPFIQPSCSSMSCGRRDTTAAGYLNHFFTSARDRMLAWRRTGTFCDNVIIQYRSRKLQAVAPLGEFTELHQIQDAQACPACDMSEISAAVQLTLSINSSCLWSVNDDDVFDTSVVVIVVDAVYAALIVGITAGLFGGANA</sequence>
<organism evidence="1 2">
    <name type="scientific">Elysia crispata</name>
    <name type="common">lettuce slug</name>
    <dbReference type="NCBI Taxonomy" id="231223"/>
    <lineage>
        <taxon>Eukaryota</taxon>
        <taxon>Metazoa</taxon>
        <taxon>Spiralia</taxon>
        <taxon>Lophotrochozoa</taxon>
        <taxon>Mollusca</taxon>
        <taxon>Gastropoda</taxon>
        <taxon>Heterobranchia</taxon>
        <taxon>Euthyneura</taxon>
        <taxon>Panpulmonata</taxon>
        <taxon>Sacoglossa</taxon>
        <taxon>Placobranchoidea</taxon>
        <taxon>Plakobranchidae</taxon>
        <taxon>Elysia</taxon>
    </lineage>
</organism>
<accession>A0AAE1AS57</accession>
<reference evidence="1" key="1">
    <citation type="journal article" date="2023" name="G3 (Bethesda)">
        <title>A reference genome for the long-term kleptoplast-retaining sea slug Elysia crispata morphotype clarki.</title>
        <authorList>
            <person name="Eastman K.E."/>
            <person name="Pendleton A.L."/>
            <person name="Shaikh M.A."/>
            <person name="Suttiyut T."/>
            <person name="Ogas R."/>
            <person name="Tomko P."/>
            <person name="Gavelis G."/>
            <person name="Widhalm J.R."/>
            <person name="Wisecaver J.H."/>
        </authorList>
    </citation>
    <scope>NUCLEOTIDE SEQUENCE</scope>
    <source>
        <strain evidence="1">ECLA1</strain>
    </source>
</reference>
<keyword evidence="2" id="KW-1185">Reference proteome</keyword>
<dbReference type="EMBL" id="JAWDGP010001282">
    <property type="protein sequence ID" value="KAK3793055.1"/>
    <property type="molecule type" value="Genomic_DNA"/>
</dbReference>
<evidence type="ECO:0000313" key="2">
    <source>
        <dbReference type="Proteomes" id="UP001283361"/>
    </source>
</evidence>
<dbReference type="AlphaFoldDB" id="A0AAE1AS57"/>
<evidence type="ECO:0000313" key="1">
    <source>
        <dbReference type="EMBL" id="KAK3793055.1"/>
    </source>
</evidence>
<proteinExistence type="predicted"/>
<name>A0AAE1AS57_9GAST</name>
<protein>
    <submittedName>
        <fullName evidence="1">Uncharacterized protein</fullName>
    </submittedName>
</protein>
<dbReference type="Proteomes" id="UP001283361">
    <property type="component" value="Unassembled WGS sequence"/>
</dbReference>
<comment type="caution">
    <text evidence="1">The sequence shown here is derived from an EMBL/GenBank/DDBJ whole genome shotgun (WGS) entry which is preliminary data.</text>
</comment>